<keyword evidence="2" id="KW-1003">Cell membrane</keyword>
<evidence type="ECO:0000256" key="4">
    <source>
        <dbReference type="ARBA" id="ARBA00022989"/>
    </source>
</evidence>
<dbReference type="EMBL" id="JXBB01000024">
    <property type="protein sequence ID" value="OAR04074.1"/>
    <property type="molecule type" value="Genomic_DNA"/>
</dbReference>
<evidence type="ECO:0000259" key="7">
    <source>
        <dbReference type="Pfam" id="PF06271"/>
    </source>
</evidence>
<dbReference type="InterPro" id="IPR051791">
    <property type="entry name" value="Pra-immunoreactive"/>
</dbReference>
<dbReference type="InterPro" id="IPR010432">
    <property type="entry name" value="RDD"/>
</dbReference>
<evidence type="ECO:0000256" key="1">
    <source>
        <dbReference type="ARBA" id="ARBA00004651"/>
    </source>
</evidence>
<accession>A0A132MH07</accession>
<keyword evidence="4 6" id="KW-1133">Transmembrane helix</keyword>
<gene>
    <name evidence="8" type="ORF">SA87_01010</name>
</gene>
<dbReference type="AlphaFoldDB" id="A0A132MH07"/>
<feature type="transmembrane region" description="Helical" evidence="6">
    <location>
        <begin position="113"/>
        <end position="137"/>
    </location>
</feature>
<evidence type="ECO:0000256" key="3">
    <source>
        <dbReference type="ARBA" id="ARBA00022692"/>
    </source>
</evidence>
<keyword evidence="9" id="KW-1185">Reference proteome</keyword>
<dbReference type="PANTHER" id="PTHR36115">
    <property type="entry name" value="PROLINE-RICH ANTIGEN HOMOLOG-RELATED"/>
    <property type="match status" value="1"/>
</dbReference>
<comment type="subcellular location">
    <subcellularLocation>
        <location evidence="1">Cell membrane</location>
        <topology evidence="1">Multi-pass membrane protein</topology>
    </subcellularLocation>
</comment>
<evidence type="ECO:0000256" key="6">
    <source>
        <dbReference type="SAM" id="Phobius"/>
    </source>
</evidence>
<evidence type="ECO:0000313" key="9">
    <source>
        <dbReference type="Proteomes" id="UP000243024"/>
    </source>
</evidence>
<comment type="caution">
    <text evidence="8">The sequence shown here is derived from an EMBL/GenBank/DDBJ whole genome shotgun (WGS) entry which is preliminary data.</text>
</comment>
<dbReference type="Pfam" id="PF06271">
    <property type="entry name" value="RDD"/>
    <property type="match status" value="1"/>
</dbReference>
<dbReference type="STRING" id="1484.SA87_01010"/>
<evidence type="ECO:0000256" key="5">
    <source>
        <dbReference type="ARBA" id="ARBA00023136"/>
    </source>
</evidence>
<dbReference type="RefSeq" id="WP_066201749.1">
    <property type="nucleotide sequence ID" value="NZ_CBCSAS010000027.1"/>
</dbReference>
<dbReference type="PANTHER" id="PTHR36115:SF4">
    <property type="entry name" value="MEMBRANE PROTEIN"/>
    <property type="match status" value="1"/>
</dbReference>
<dbReference type="Proteomes" id="UP000243024">
    <property type="component" value="Unassembled WGS sequence"/>
</dbReference>
<evidence type="ECO:0000313" key="8">
    <source>
        <dbReference type="EMBL" id="OAR04074.1"/>
    </source>
</evidence>
<name>A0A132MH07_HYDSH</name>
<dbReference type="GO" id="GO:0005886">
    <property type="term" value="C:plasma membrane"/>
    <property type="evidence" value="ECO:0007669"/>
    <property type="project" value="UniProtKB-SubCell"/>
</dbReference>
<feature type="domain" description="RDD" evidence="7">
    <location>
        <begin position="11"/>
        <end position="151"/>
    </location>
</feature>
<sequence>MQTIVHRTEKASFWERLGAYLIDGVLLAVVFLLVWLVFWVLTMPMYVSEAYTPRAGVGSFPMRFLAGFIAFVYRLSTEWTMDGQTLGKKVLGIRVVKADGSPADGQTLVVRELMFVALLAIPMVSLLVYIANIVLVAGTEKRQALHDLIAKTVVAKA</sequence>
<feature type="transmembrane region" description="Helical" evidence="6">
    <location>
        <begin position="55"/>
        <end position="73"/>
    </location>
</feature>
<reference evidence="8 9" key="1">
    <citation type="submission" date="2015-09" db="EMBL/GenBank/DDBJ databases">
        <title>Draft genome sequence of Hydrogenibacillus schlegelii DSM 2000.</title>
        <authorList>
            <person name="Hemp J."/>
        </authorList>
    </citation>
    <scope>NUCLEOTIDE SEQUENCE [LARGE SCALE GENOMIC DNA]</scope>
    <source>
        <strain evidence="8 9">MA 48</strain>
    </source>
</reference>
<keyword evidence="5 6" id="KW-0472">Membrane</keyword>
<evidence type="ECO:0000256" key="2">
    <source>
        <dbReference type="ARBA" id="ARBA00022475"/>
    </source>
</evidence>
<protein>
    <recommendedName>
        <fullName evidence="7">RDD domain-containing protein</fullName>
    </recommendedName>
</protein>
<keyword evidence="3 6" id="KW-0812">Transmembrane</keyword>
<proteinExistence type="predicted"/>
<dbReference type="OrthoDB" id="9793824at2"/>
<organism evidence="8 9">
    <name type="scientific">Hydrogenibacillus schlegelii</name>
    <name type="common">Bacillus schlegelii</name>
    <dbReference type="NCBI Taxonomy" id="1484"/>
    <lineage>
        <taxon>Bacteria</taxon>
        <taxon>Bacillati</taxon>
        <taxon>Bacillota</taxon>
        <taxon>Bacilli</taxon>
        <taxon>Bacillales</taxon>
        <taxon>Bacillales Family X. Incertae Sedis</taxon>
        <taxon>Hydrogenibacillus</taxon>
    </lineage>
</organism>
<feature type="transmembrane region" description="Helical" evidence="6">
    <location>
        <begin position="20"/>
        <end position="43"/>
    </location>
</feature>